<organism evidence="1 2">
    <name type="scientific">Cochliobolus sativus</name>
    <name type="common">Common root rot and spot blotch fungus</name>
    <name type="synonym">Bipolaris sorokiniana</name>
    <dbReference type="NCBI Taxonomy" id="45130"/>
    <lineage>
        <taxon>Eukaryota</taxon>
        <taxon>Fungi</taxon>
        <taxon>Dikarya</taxon>
        <taxon>Ascomycota</taxon>
        <taxon>Pezizomycotina</taxon>
        <taxon>Dothideomycetes</taxon>
        <taxon>Pleosporomycetidae</taxon>
        <taxon>Pleosporales</taxon>
        <taxon>Pleosporineae</taxon>
        <taxon>Pleosporaceae</taxon>
        <taxon>Bipolaris</taxon>
    </lineage>
</organism>
<proteinExistence type="predicted"/>
<accession>A0A8H6DUB6</accession>
<evidence type="ECO:0000313" key="2">
    <source>
        <dbReference type="Proteomes" id="UP000624244"/>
    </source>
</evidence>
<reference evidence="1" key="1">
    <citation type="submission" date="2019-11" db="EMBL/GenBank/DDBJ databases">
        <title>Bipolaris sorokiniana Genome sequencing.</title>
        <authorList>
            <person name="Wang H."/>
        </authorList>
    </citation>
    <scope>NUCLEOTIDE SEQUENCE</scope>
</reference>
<name>A0A8H6DUB6_COCSA</name>
<dbReference type="EMBL" id="WNKQ01000011">
    <property type="protein sequence ID" value="KAF5848342.1"/>
    <property type="molecule type" value="Genomic_DNA"/>
</dbReference>
<protein>
    <submittedName>
        <fullName evidence="1">Uncharacterized protein</fullName>
    </submittedName>
</protein>
<gene>
    <name evidence="1" type="ORF">GGP41_005709</name>
</gene>
<dbReference type="Proteomes" id="UP000624244">
    <property type="component" value="Unassembled WGS sequence"/>
</dbReference>
<dbReference type="AlphaFoldDB" id="A0A8H6DUB6"/>
<evidence type="ECO:0000313" key="1">
    <source>
        <dbReference type="EMBL" id="KAF5848342.1"/>
    </source>
</evidence>
<comment type="caution">
    <text evidence="1">The sequence shown here is derived from an EMBL/GenBank/DDBJ whole genome shotgun (WGS) entry which is preliminary data.</text>
</comment>
<sequence>MSDIRAIPVFSLDLLRKLSHIPTLAVGTSRNVLRMTFADTSPPPPLPAPLNHTKFSLLPNNL</sequence>